<dbReference type="EMBL" id="JAGPYM010000007">
    <property type="protein sequence ID" value="KAH6892642.1"/>
    <property type="molecule type" value="Genomic_DNA"/>
</dbReference>
<dbReference type="PANTHER" id="PTHR30304:SF0">
    <property type="entry name" value="D-TAGATOSE-1,6-BISPHOSPHATE ALDOLASE SUBUNIT GATY-RELATED"/>
    <property type="match status" value="1"/>
</dbReference>
<dbReference type="GO" id="GO:0008270">
    <property type="term" value="F:zinc ion binding"/>
    <property type="evidence" value="ECO:0007669"/>
    <property type="project" value="UniProtKB-UniRule"/>
</dbReference>
<comment type="caution">
    <text evidence="2">The sequence shown here is derived from an EMBL/GenBank/DDBJ whole genome shotgun (WGS) entry which is preliminary data.</text>
</comment>
<keyword evidence="1" id="KW-0479">Metal-binding</keyword>
<keyword evidence="1" id="KW-0456">Lyase</keyword>
<dbReference type="InterPro" id="IPR013785">
    <property type="entry name" value="Aldolase_TIM"/>
</dbReference>
<evidence type="ECO:0000313" key="2">
    <source>
        <dbReference type="EMBL" id="KAH6892642.1"/>
    </source>
</evidence>
<reference evidence="2 3" key="1">
    <citation type="journal article" date="2021" name="Nat. Commun.">
        <title>Genetic determinants of endophytism in the Arabidopsis root mycobiome.</title>
        <authorList>
            <person name="Mesny F."/>
            <person name="Miyauchi S."/>
            <person name="Thiergart T."/>
            <person name="Pickel B."/>
            <person name="Atanasova L."/>
            <person name="Karlsson M."/>
            <person name="Huettel B."/>
            <person name="Barry K.W."/>
            <person name="Haridas S."/>
            <person name="Chen C."/>
            <person name="Bauer D."/>
            <person name="Andreopoulos W."/>
            <person name="Pangilinan J."/>
            <person name="LaButti K."/>
            <person name="Riley R."/>
            <person name="Lipzen A."/>
            <person name="Clum A."/>
            <person name="Drula E."/>
            <person name="Henrissat B."/>
            <person name="Kohler A."/>
            <person name="Grigoriev I.V."/>
            <person name="Martin F.M."/>
            <person name="Hacquard S."/>
        </authorList>
    </citation>
    <scope>NUCLEOTIDE SEQUENCE [LARGE SCALE GENOMIC DNA]</scope>
    <source>
        <strain evidence="2 3">MPI-CAGE-CH-0241</strain>
    </source>
</reference>
<dbReference type="SUPFAM" id="SSF51569">
    <property type="entry name" value="Aldolase"/>
    <property type="match status" value="1"/>
</dbReference>
<proteinExistence type="inferred from homology"/>
<accession>A0A9P8W8M8</accession>
<keyword evidence="3" id="KW-1185">Reference proteome</keyword>
<dbReference type="Proteomes" id="UP000777438">
    <property type="component" value="Unassembled WGS sequence"/>
</dbReference>
<evidence type="ECO:0000256" key="1">
    <source>
        <dbReference type="RuleBase" id="RU366023"/>
    </source>
</evidence>
<evidence type="ECO:0000313" key="3">
    <source>
        <dbReference type="Proteomes" id="UP000777438"/>
    </source>
</evidence>
<dbReference type="GO" id="GO:0004332">
    <property type="term" value="F:fructose-bisphosphate aldolase activity"/>
    <property type="evidence" value="ECO:0007669"/>
    <property type="project" value="UniProtKB-EC"/>
</dbReference>
<dbReference type="PANTHER" id="PTHR30304">
    <property type="entry name" value="D-TAGATOSE-1,6-BISPHOSPHATE ALDOLASE"/>
    <property type="match status" value="1"/>
</dbReference>
<dbReference type="AlphaFoldDB" id="A0A9P8W8M8"/>
<keyword evidence="1" id="KW-0862">Zinc</keyword>
<dbReference type="Gene3D" id="3.20.20.70">
    <property type="entry name" value="Aldolase class I"/>
    <property type="match status" value="1"/>
</dbReference>
<dbReference type="InterPro" id="IPR050246">
    <property type="entry name" value="Class_II_FBP_aldolase"/>
</dbReference>
<comment type="function">
    <text evidence="1">Catalyzes the aldol condensation of dihydroxyacetone phosphate (DHAP or glycerone-phosphate) with glyceraldehyde 3-phosphate (G3P) to form fructose 1,6-bisphosphate (FBP) in gluconeogenesis and the reverse reaction in glycolysis.</text>
</comment>
<gene>
    <name evidence="2" type="ORF">B0T10DRAFT_560216</name>
</gene>
<protein>
    <recommendedName>
        <fullName evidence="1">Fructose-bisphosphate aldolase</fullName>
        <shortName evidence="1">FBP aldolase</shortName>
        <ecNumber evidence="1">4.1.2.13</ecNumber>
    </recommendedName>
</protein>
<comment type="pathway">
    <text evidence="1">Carbohydrate degradation; glycolysis; D-glyceraldehyde 3-phosphate and glycerone phosphate from D-glucose: step 4/4.</text>
</comment>
<dbReference type="GO" id="GO:0006096">
    <property type="term" value="P:glycolytic process"/>
    <property type="evidence" value="ECO:0007669"/>
    <property type="project" value="UniProtKB-KW"/>
</dbReference>
<organism evidence="2 3">
    <name type="scientific">Thelonectria olida</name>
    <dbReference type="NCBI Taxonomy" id="1576542"/>
    <lineage>
        <taxon>Eukaryota</taxon>
        <taxon>Fungi</taxon>
        <taxon>Dikarya</taxon>
        <taxon>Ascomycota</taxon>
        <taxon>Pezizomycotina</taxon>
        <taxon>Sordariomycetes</taxon>
        <taxon>Hypocreomycetidae</taxon>
        <taxon>Hypocreales</taxon>
        <taxon>Nectriaceae</taxon>
        <taxon>Thelonectria</taxon>
    </lineage>
</organism>
<name>A0A9P8W8M8_9HYPO</name>
<dbReference type="InterPro" id="IPR000771">
    <property type="entry name" value="FBA_II"/>
</dbReference>
<dbReference type="EC" id="4.1.2.13" evidence="1"/>
<comment type="cofactor">
    <cofactor evidence="1">
        <name>Zn(2+)</name>
        <dbReference type="ChEBI" id="CHEBI:29105"/>
    </cofactor>
    <text evidence="1">Binds 2 Zn(2+) ions per subunit. One is catalytic and the other provides a structural contribution.</text>
</comment>
<dbReference type="OrthoDB" id="2558351at2759"/>
<comment type="catalytic activity">
    <reaction evidence="1">
        <text>beta-D-fructose 1,6-bisphosphate = D-glyceraldehyde 3-phosphate + dihydroxyacetone phosphate</text>
        <dbReference type="Rhea" id="RHEA:14729"/>
        <dbReference type="ChEBI" id="CHEBI:32966"/>
        <dbReference type="ChEBI" id="CHEBI:57642"/>
        <dbReference type="ChEBI" id="CHEBI:59776"/>
        <dbReference type="EC" id="4.1.2.13"/>
    </reaction>
</comment>
<sequence>MSATFLDAGVDILAPAFGNVHGEYGPRGIILEYERLDEIRRVTSKVGVFIALHGVNKFPMALTQRLIAAGVTKVNLNRDIPAVYYEHLEKRINKVPFTQLLEECADIIADSMAEYMNIVLSSGRA</sequence>
<keyword evidence="1" id="KW-0324">Glycolysis</keyword>
<comment type="similarity">
    <text evidence="1">Belongs to the class II fructose-bisphosphate aldolase family.</text>
</comment>
<dbReference type="Pfam" id="PF01116">
    <property type="entry name" value="F_bP_aldolase"/>
    <property type="match status" value="1"/>
</dbReference>